<dbReference type="OrthoDB" id="2053372at2"/>
<comment type="caution">
    <text evidence="2">The sequence shown here is derived from an EMBL/GenBank/DDBJ whole genome shotgun (WGS) entry which is preliminary data.</text>
</comment>
<reference evidence="2 3" key="1">
    <citation type="submission" date="2019-12" db="EMBL/GenBank/DDBJ databases">
        <title>Defluviitalea raffinosedens, isolated from a biogas fermenter, genome sequencing and characterization.</title>
        <authorList>
            <person name="Rettenmaier R."/>
            <person name="Schneider M."/>
            <person name="Neuhaus K."/>
            <person name="Liebl W."/>
            <person name="Zverlov V."/>
        </authorList>
    </citation>
    <scope>NUCLEOTIDE SEQUENCE [LARGE SCALE GENOMIC DNA]</scope>
    <source>
        <strain evidence="2 3">249c-K6</strain>
    </source>
</reference>
<keyword evidence="1" id="KW-0175">Coiled coil</keyword>
<dbReference type="Proteomes" id="UP000483018">
    <property type="component" value="Unassembled WGS sequence"/>
</dbReference>
<protein>
    <recommendedName>
        <fullName evidence="4">Siphovirus Gp157 family protein</fullName>
    </recommendedName>
</protein>
<dbReference type="AlphaFoldDB" id="A0A7C8HE96"/>
<gene>
    <name evidence="2" type="ORF">GND95_08780</name>
</gene>
<keyword evidence="3" id="KW-1185">Reference proteome</keyword>
<dbReference type="EMBL" id="WSLF01000007">
    <property type="protein sequence ID" value="KAE9633738.1"/>
    <property type="molecule type" value="Genomic_DNA"/>
</dbReference>
<dbReference type="RefSeq" id="WP_158740522.1">
    <property type="nucleotide sequence ID" value="NZ_WSLF01000007.1"/>
</dbReference>
<evidence type="ECO:0000256" key="1">
    <source>
        <dbReference type="SAM" id="Coils"/>
    </source>
</evidence>
<feature type="coiled-coil region" evidence="1">
    <location>
        <begin position="43"/>
        <end position="77"/>
    </location>
</feature>
<organism evidence="2 3">
    <name type="scientific">Defluviitalea raffinosedens</name>
    <dbReference type="NCBI Taxonomy" id="1450156"/>
    <lineage>
        <taxon>Bacteria</taxon>
        <taxon>Bacillati</taxon>
        <taxon>Bacillota</taxon>
        <taxon>Clostridia</taxon>
        <taxon>Lachnospirales</taxon>
        <taxon>Defluviitaleaceae</taxon>
        <taxon>Defluviitalea</taxon>
    </lineage>
</organism>
<proteinExistence type="predicted"/>
<accession>A0A7C8HE96</accession>
<name>A0A7C8HE96_9FIRM</name>
<sequence length="162" mass="18744">MSSLYELTNDFERVINMLYDPEVDEQTIFDTLESIEYEIELKAENYAKMIKNLEADVAGLKAEEQRISDRRKSIENKIKWLKANLENSMKTTGRTKFRTALFSFSIQKNPPSLVIEDETVIPKEYFIPQPDIIDKSKLKEALKSGQVIPGAILVQEESLRIR</sequence>
<evidence type="ECO:0000313" key="2">
    <source>
        <dbReference type="EMBL" id="KAE9633738.1"/>
    </source>
</evidence>
<evidence type="ECO:0000313" key="3">
    <source>
        <dbReference type="Proteomes" id="UP000483018"/>
    </source>
</evidence>
<dbReference type="InterPro" id="IPR008840">
    <property type="entry name" value="Sipho_Gp157"/>
</dbReference>
<evidence type="ECO:0008006" key="4">
    <source>
        <dbReference type="Google" id="ProtNLM"/>
    </source>
</evidence>
<dbReference type="Pfam" id="PF05565">
    <property type="entry name" value="Sipho_Gp157"/>
    <property type="match status" value="1"/>
</dbReference>